<evidence type="ECO:0000256" key="3">
    <source>
        <dbReference type="ARBA" id="ARBA00022692"/>
    </source>
</evidence>
<dbReference type="GO" id="GO:0006624">
    <property type="term" value="P:vacuolar protein processing"/>
    <property type="evidence" value="ECO:0007669"/>
    <property type="project" value="TreeGrafter"/>
</dbReference>
<reference evidence="8 9" key="1">
    <citation type="submission" date="2016-10" db="EMBL/GenBank/DDBJ databases">
        <title>Reductive evolution of mitochondrial metabolism and differential evolution of invasion-related proteins in Cryptosporidium.</title>
        <authorList>
            <person name="Liu S."/>
            <person name="Roellig D.M."/>
            <person name="Guo Y."/>
            <person name="Li N."/>
            <person name="Frace M.A."/>
            <person name="Tang K."/>
            <person name="Zhang L."/>
            <person name="Feng Y."/>
            <person name="Xiao L."/>
        </authorList>
    </citation>
    <scope>NUCLEOTIDE SEQUENCE [LARGE SCALE GENOMIC DNA]</scope>
    <source>
        <strain evidence="8">30847</strain>
    </source>
</reference>
<proteinExistence type="inferred from homology"/>
<dbReference type="EMBL" id="LRBS01000101">
    <property type="protein sequence ID" value="OII73542.1"/>
    <property type="molecule type" value="Genomic_DNA"/>
</dbReference>
<keyword evidence="4" id="KW-0256">Endoplasmic reticulum</keyword>
<keyword evidence="6 7" id="KW-0472">Membrane</keyword>
<dbReference type="VEuPathDB" id="CryptoDB:cand_018250"/>
<evidence type="ECO:0000256" key="6">
    <source>
        <dbReference type="ARBA" id="ARBA00023136"/>
    </source>
</evidence>
<evidence type="ECO:0000256" key="7">
    <source>
        <dbReference type="SAM" id="Phobius"/>
    </source>
</evidence>
<dbReference type="PANTHER" id="PTHR13505:SF7">
    <property type="entry name" value="TRANSMEMBRANE PROTEIN 208"/>
    <property type="match status" value="1"/>
</dbReference>
<dbReference type="InterPro" id="IPR008506">
    <property type="entry name" value="SND2/TMEM208"/>
</dbReference>
<evidence type="ECO:0000313" key="9">
    <source>
        <dbReference type="Proteomes" id="UP000186804"/>
    </source>
</evidence>
<accession>A0A1J4MH36</accession>
<comment type="caution">
    <text evidence="8">The sequence shown here is derived from an EMBL/GenBank/DDBJ whole genome shotgun (WGS) entry which is preliminary data.</text>
</comment>
<comment type="similarity">
    <text evidence="2">Belongs to the TMEM208 family.</text>
</comment>
<evidence type="ECO:0000313" key="8">
    <source>
        <dbReference type="EMBL" id="OII73542.1"/>
    </source>
</evidence>
<name>A0A1J4MH36_9CRYT</name>
<evidence type="ECO:0000256" key="2">
    <source>
        <dbReference type="ARBA" id="ARBA00009950"/>
    </source>
</evidence>
<dbReference type="AlphaFoldDB" id="A0A1J4MH36"/>
<feature type="transmembrane region" description="Helical" evidence="7">
    <location>
        <begin position="77"/>
        <end position="94"/>
    </location>
</feature>
<evidence type="ECO:0000256" key="5">
    <source>
        <dbReference type="ARBA" id="ARBA00022989"/>
    </source>
</evidence>
<organism evidence="8 9">
    <name type="scientific">Cryptosporidium andersoni</name>
    <dbReference type="NCBI Taxonomy" id="117008"/>
    <lineage>
        <taxon>Eukaryota</taxon>
        <taxon>Sar</taxon>
        <taxon>Alveolata</taxon>
        <taxon>Apicomplexa</taxon>
        <taxon>Conoidasida</taxon>
        <taxon>Coccidia</taxon>
        <taxon>Eucoccidiorida</taxon>
        <taxon>Eimeriorina</taxon>
        <taxon>Cryptosporidiidae</taxon>
        <taxon>Cryptosporidium</taxon>
    </lineage>
</organism>
<dbReference type="GO" id="GO:0005773">
    <property type="term" value="C:vacuole"/>
    <property type="evidence" value="ECO:0007669"/>
    <property type="project" value="GOC"/>
</dbReference>
<dbReference type="OrthoDB" id="276296at2759"/>
<dbReference type="PANTHER" id="PTHR13505">
    <property type="entry name" value="TRANSMEMBRANE PROTEIN 208"/>
    <property type="match status" value="1"/>
</dbReference>
<keyword evidence="9" id="KW-1185">Reference proteome</keyword>
<dbReference type="Proteomes" id="UP000186804">
    <property type="component" value="Unassembled WGS sequence"/>
</dbReference>
<sequence length="143" mass="16618">MAGQSAKKIAKEASKYRIIYLIILSSCILFHFLFKRLYSLSYYKSWDFIGISVIAVIYVVTYSGIISRLKVGAGYSIYQDIFIVNTIVALLSIFSKYAWYIYLVIPGYLIYKILKLIITWVFTPEPELQMPRKIKGYHGSKRM</sequence>
<protein>
    <recommendedName>
        <fullName evidence="10">Transmembrane protein</fullName>
    </recommendedName>
</protein>
<dbReference type="GeneID" id="92366010"/>
<feature type="transmembrane region" description="Helical" evidence="7">
    <location>
        <begin position="46"/>
        <end position="65"/>
    </location>
</feature>
<evidence type="ECO:0000256" key="4">
    <source>
        <dbReference type="ARBA" id="ARBA00022824"/>
    </source>
</evidence>
<dbReference type="Pfam" id="PF05620">
    <property type="entry name" value="TMEM208_SND2"/>
    <property type="match status" value="1"/>
</dbReference>
<feature type="transmembrane region" description="Helical" evidence="7">
    <location>
        <begin position="100"/>
        <end position="123"/>
    </location>
</feature>
<keyword evidence="3 7" id="KW-0812">Transmembrane</keyword>
<dbReference type="RefSeq" id="XP_067067198.1">
    <property type="nucleotide sequence ID" value="XM_067212059.1"/>
</dbReference>
<keyword evidence="5 7" id="KW-1133">Transmembrane helix</keyword>
<gene>
    <name evidence="8" type="ORF">cand_018250</name>
</gene>
<dbReference type="GO" id="GO:0005789">
    <property type="term" value="C:endoplasmic reticulum membrane"/>
    <property type="evidence" value="ECO:0007669"/>
    <property type="project" value="UniProtKB-SubCell"/>
</dbReference>
<comment type="subcellular location">
    <subcellularLocation>
        <location evidence="1">Endoplasmic reticulum membrane</location>
        <topology evidence="1">Multi-pass membrane protein</topology>
    </subcellularLocation>
</comment>
<evidence type="ECO:0000256" key="1">
    <source>
        <dbReference type="ARBA" id="ARBA00004477"/>
    </source>
</evidence>
<evidence type="ECO:0008006" key="10">
    <source>
        <dbReference type="Google" id="ProtNLM"/>
    </source>
</evidence>
<feature type="transmembrane region" description="Helical" evidence="7">
    <location>
        <begin position="16"/>
        <end position="34"/>
    </location>
</feature>